<dbReference type="Proteomes" id="UP001187192">
    <property type="component" value="Unassembled WGS sequence"/>
</dbReference>
<evidence type="ECO:0000313" key="3">
    <source>
        <dbReference type="Proteomes" id="UP001187192"/>
    </source>
</evidence>
<gene>
    <name evidence="2" type="ORF">TIFTF001_008320</name>
</gene>
<keyword evidence="3" id="KW-1185">Reference proteome</keyword>
<name>A0AA88D1M3_FICCA</name>
<feature type="compositionally biased region" description="Basic and acidic residues" evidence="1">
    <location>
        <begin position="14"/>
        <end position="23"/>
    </location>
</feature>
<proteinExistence type="predicted"/>
<accession>A0AA88D1M3</accession>
<dbReference type="AlphaFoldDB" id="A0AA88D1M3"/>
<evidence type="ECO:0000313" key="2">
    <source>
        <dbReference type="EMBL" id="GMN39086.1"/>
    </source>
</evidence>
<dbReference type="EMBL" id="BTGU01000009">
    <property type="protein sequence ID" value="GMN39086.1"/>
    <property type="molecule type" value="Genomic_DNA"/>
</dbReference>
<protein>
    <submittedName>
        <fullName evidence="2">Uncharacterized protein</fullName>
    </submittedName>
</protein>
<evidence type="ECO:0000256" key="1">
    <source>
        <dbReference type="SAM" id="MobiDB-lite"/>
    </source>
</evidence>
<organism evidence="2 3">
    <name type="scientific">Ficus carica</name>
    <name type="common">Common fig</name>
    <dbReference type="NCBI Taxonomy" id="3494"/>
    <lineage>
        <taxon>Eukaryota</taxon>
        <taxon>Viridiplantae</taxon>
        <taxon>Streptophyta</taxon>
        <taxon>Embryophyta</taxon>
        <taxon>Tracheophyta</taxon>
        <taxon>Spermatophyta</taxon>
        <taxon>Magnoliopsida</taxon>
        <taxon>eudicotyledons</taxon>
        <taxon>Gunneridae</taxon>
        <taxon>Pentapetalae</taxon>
        <taxon>rosids</taxon>
        <taxon>fabids</taxon>
        <taxon>Rosales</taxon>
        <taxon>Moraceae</taxon>
        <taxon>Ficeae</taxon>
        <taxon>Ficus</taxon>
    </lineage>
</organism>
<sequence>MKRKSRKATTASDGSRDPPRKLDPLPPPSPLSGSSLRPLSPVCISLPSLVTGRQLVSGDGEEAATAAVAISFSTIVISFDAVVRPCPLELAGEIGTRWRSSMRNHHHEDDNDVIPSESRVVGCCSGYCSQTRRRRRSRVQAQASRIVFSVTGVASIASLRSHDHRRI</sequence>
<reference evidence="2" key="1">
    <citation type="submission" date="2023-07" db="EMBL/GenBank/DDBJ databases">
        <title>draft genome sequence of fig (Ficus carica).</title>
        <authorList>
            <person name="Takahashi T."/>
            <person name="Nishimura K."/>
        </authorList>
    </citation>
    <scope>NUCLEOTIDE SEQUENCE</scope>
</reference>
<feature type="region of interest" description="Disordered" evidence="1">
    <location>
        <begin position="1"/>
        <end position="36"/>
    </location>
</feature>
<comment type="caution">
    <text evidence="2">The sequence shown here is derived from an EMBL/GenBank/DDBJ whole genome shotgun (WGS) entry which is preliminary data.</text>
</comment>